<dbReference type="Proteomes" id="UP000249915">
    <property type="component" value="Unassembled WGS sequence"/>
</dbReference>
<comment type="caution">
    <text evidence="7">The sequence shown here is derived from an EMBL/GenBank/DDBJ whole genome shotgun (WGS) entry which is preliminary data.</text>
</comment>
<feature type="active site" description="Tele-UMP-histidine intermediate" evidence="4">
    <location>
        <position position="136"/>
    </location>
</feature>
<keyword evidence="3" id="KW-0119">Carbohydrate metabolism</keyword>
<protein>
    <submittedName>
        <fullName evidence="7">Galactose-1-phosphate uridylyltransferase</fullName>
    </submittedName>
</protein>
<proteinExistence type="predicted"/>
<feature type="binding site" evidence="5">
    <location>
        <position position="33"/>
    </location>
    <ligand>
        <name>Zn(2+)</name>
        <dbReference type="ChEBI" id="CHEBI:29105"/>
    </ligand>
</feature>
<feature type="binding site" evidence="5">
    <location>
        <position position="85"/>
    </location>
    <ligand>
        <name>Zn(2+)</name>
        <dbReference type="ChEBI" id="CHEBI:29105"/>
    </ligand>
</feature>
<feature type="binding site" evidence="5">
    <location>
        <position position="134"/>
    </location>
    <ligand>
        <name>Zn(2+)</name>
        <dbReference type="ChEBI" id="CHEBI:29105"/>
    </ligand>
</feature>
<comment type="cofactor">
    <cofactor evidence="5">
        <name>Zn(2+)</name>
        <dbReference type="ChEBI" id="CHEBI:29105"/>
    </cofactor>
    <text evidence="5">Binds 1 zinc ion per subunit.</text>
</comment>
<dbReference type="PANTHER" id="PTHR42763:SF2">
    <property type="entry name" value="ADP-GLUCOSE PHOSPHORYLASE"/>
    <property type="match status" value="1"/>
</dbReference>
<dbReference type="EMBL" id="MASW01000007">
    <property type="protein sequence ID" value="PXY19025.1"/>
    <property type="molecule type" value="Genomic_DNA"/>
</dbReference>
<evidence type="ECO:0000256" key="2">
    <source>
        <dbReference type="ARBA" id="ARBA00022695"/>
    </source>
</evidence>
<dbReference type="GO" id="GO:0008108">
    <property type="term" value="F:UDP-glucose:hexose-1-phosphate uridylyltransferase activity"/>
    <property type="evidence" value="ECO:0007669"/>
    <property type="project" value="InterPro"/>
</dbReference>
<dbReference type="GO" id="GO:0008270">
    <property type="term" value="F:zinc ion binding"/>
    <property type="evidence" value="ECO:0007669"/>
    <property type="project" value="InterPro"/>
</dbReference>
<feature type="binding site" evidence="5">
    <location>
        <position position="36"/>
    </location>
    <ligand>
        <name>Zn(2+)</name>
        <dbReference type="ChEBI" id="CHEBI:29105"/>
    </ligand>
</feature>
<evidence type="ECO:0000313" key="7">
    <source>
        <dbReference type="EMBL" id="PXY19025.1"/>
    </source>
</evidence>
<dbReference type="SUPFAM" id="SSF54197">
    <property type="entry name" value="HIT-like"/>
    <property type="match status" value="2"/>
</dbReference>
<dbReference type="PIRSF" id="PIRSF000808">
    <property type="entry name" value="GalT"/>
    <property type="match status" value="1"/>
</dbReference>
<organism evidence="7 8">
    <name type="scientific">Prauserella muralis</name>
    <dbReference type="NCBI Taxonomy" id="588067"/>
    <lineage>
        <taxon>Bacteria</taxon>
        <taxon>Bacillati</taxon>
        <taxon>Actinomycetota</taxon>
        <taxon>Actinomycetes</taxon>
        <taxon>Pseudonocardiales</taxon>
        <taxon>Pseudonocardiaceae</taxon>
        <taxon>Prauserella</taxon>
    </lineage>
</organism>
<evidence type="ECO:0000256" key="3">
    <source>
        <dbReference type="ARBA" id="ARBA00023277"/>
    </source>
</evidence>
<dbReference type="OrthoDB" id="9769064at2"/>
<keyword evidence="8" id="KW-1185">Reference proteome</keyword>
<feature type="domain" description="Galactose-1-phosphate uridyl transferase N-terminal" evidence="6">
    <location>
        <begin position="73"/>
        <end position="142"/>
    </location>
</feature>
<dbReference type="InterPro" id="IPR001937">
    <property type="entry name" value="GalP_UDPtransf1"/>
</dbReference>
<dbReference type="GO" id="GO:0006012">
    <property type="term" value="P:galactose metabolic process"/>
    <property type="evidence" value="ECO:0007669"/>
    <property type="project" value="InterPro"/>
</dbReference>
<name>A0A2V4AGH7_9PSEU</name>
<sequence>MTARGELRRDRLRGEWVLVAPRRAARPRPGGACPFCPGPGEDTPPETWRLPSAKGSGQPGWRVRSVPNRFPLSGAHEVVIESPSHTWDLATAPVDEVADVLLAWQRRHRALREGAAQVVVFRNRGAAAGISQAHPHSQVVALPVLSAATRRELAAARERGGDAEPPDERRLVRADDHTVALTPFAPQADFAVRLAPVRRRADFAAVPECELGAVAEALRALLAALCAELADPAYNLIVRTAPAGWERAPFLCWSFDLVPRLSVPAGLELATGIGVLTTTPEEAARRLRRRLAC</sequence>
<evidence type="ECO:0000259" key="6">
    <source>
        <dbReference type="Pfam" id="PF01087"/>
    </source>
</evidence>
<keyword evidence="5" id="KW-0862">Zinc</keyword>
<reference evidence="7 8" key="1">
    <citation type="submission" date="2016-07" db="EMBL/GenBank/DDBJ databases">
        <title>Draft genome sequence of Prauserella muralis DSM 45305, isolated from a mould-covered wall in an indoor environment.</title>
        <authorList>
            <person name="Ruckert C."/>
            <person name="Albersmeier A."/>
            <person name="Jiang C.-L."/>
            <person name="Jiang Y."/>
            <person name="Kalinowski J."/>
            <person name="Schneider O."/>
            <person name="Winkler A."/>
            <person name="Zotchev S.B."/>
        </authorList>
    </citation>
    <scope>NUCLEOTIDE SEQUENCE [LARGE SCALE GENOMIC DNA]</scope>
    <source>
        <strain evidence="7 8">DSM 45305</strain>
    </source>
</reference>
<dbReference type="InterPro" id="IPR053177">
    <property type="entry name" value="ADP-glucose_phosphorylase"/>
</dbReference>
<dbReference type="Gene3D" id="3.30.428.10">
    <property type="entry name" value="HIT-like"/>
    <property type="match status" value="3"/>
</dbReference>
<evidence type="ECO:0000256" key="5">
    <source>
        <dbReference type="PIRSR" id="PIRSR000808-3"/>
    </source>
</evidence>
<evidence type="ECO:0000313" key="8">
    <source>
        <dbReference type="Proteomes" id="UP000249915"/>
    </source>
</evidence>
<dbReference type="PANTHER" id="PTHR42763">
    <property type="entry name" value="ADP-GLUCOSE PHOSPHORYLASE"/>
    <property type="match status" value="1"/>
</dbReference>
<keyword evidence="1 7" id="KW-0808">Transferase</keyword>
<evidence type="ECO:0000256" key="4">
    <source>
        <dbReference type="PIRSR" id="PIRSR000808-1"/>
    </source>
</evidence>
<dbReference type="Pfam" id="PF01087">
    <property type="entry name" value="GalP_UDP_transf"/>
    <property type="match status" value="1"/>
</dbReference>
<dbReference type="InterPro" id="IPR005849">
    <property type="entry name" value="GalP_Utransf_N"/>
</dbReference>
<dbReference type="InterPro" id="IPR036265">
    <property type="entry name" value="HIT-like_sf"/>
</dbReference>
<dbReference type="AlphaFoldDB" id="A0A2V4AGH7"/>
<dbReference type="RefSeq" id="WP_112284952.1">
    <property type="nucleotide sequence ID" value="NZ_MASW01000007.1"/>
</dbReference>
<evidence type="ECO:0000256" key="1">
    <source>
        <dbReference type="ARBA" id="ARBA00022679"/>
    </source>
</evidence>
<keyword evidence="2 7" id="KW-0548">Nucleotidyltransferase</keyword>
<keyword evidence="5" id="KW-0479">Metal-binding</keyword>
<gene>
    <name evidence="7" type="ORF">BAY60_29855</name>
</gene>
<accession>A0A2V4AGH7</accession>